<protein>
    <submittedName>
        <fullName evidence="3">Uncharacterized protein</fullName>
    </submittedName>
</protein>
<keyword evidence="5" id="KW-1185">Reference proteome</keyword>
<organism evidence="3 6">
    <name type="scientific">Adineta steineri</name>
    <dbReference type="NCBI Taxonomy" id="433720"/>
    <lineage>
        <taxon>Eukaryota</taxon>
        <taxon>Metazoa</taxon>
        <taxon>Spiralia</taxon>
        <taxon>Gnathifera</taxon>
        <taxon>Rotifera</taxon>
        <taxon>Eurotatoria</taxon>
        <taxon>Bdelloidea</taxon>
        <taxon>Adinetida</taxon>
        <taxon>Adinetidae</taxon>
        <taxon>Adineta</taxon>
    </lineage>
</organism>
<evidence type="ECO:0000313" key="5">
    <source>
        <dbReference type="Proteomes" id="UP000663832"/>
    </source>
</evidence>
<evidence type="ECO:0000313" key="4">
    <source>
        <dbReference type="EMBL" id="CAF1205897.1"/>
    </source>
</evidence>
<dbReference type="Proteomes" id="UP000663832">
    <property type="component" value="Unassembled WGS sequence"/>
</dbReference>
<dbReference type="Proteomes" id="UP000663877">
    <property type="component" value="Unassembled WGS sequence"/>
</dbReference>
<dbReference type="InterPro" id="IPR050955">
    <property type="entry name" value="Plant_Biomass_Hydrol_Est"/>
</dbReference>
<dbReference type="EMBL" id="CAJNOM010000192">
    <property type="protein sequence ID" value="CAF1205897.1"/>
    <property type="molecule type" value="Genomic_DNA"/>
</dbReference>
<reference evidence="3" key="1">
    <citation type="submission" date="2021-02" db="EMBL/GenBank/DDBJ databases">
        <authorList>
            <person name="Nowell W R."/>
        </authorList>
    </citation>
    <scope>NUCLEOTIDE SEQUENCE</scope>
</reference>
<proteinExistence type="predicted"/>
<dbReference type="PANTHER" id="PTHR43037">
    <property type="entry name" value="UNNAMED PRODUCT-RELATED"/>
    <property type="match status" value="1"/>
</dbReference>
<dbReference type="SUPFAM" id="SSF53474">
    <property type="entry name" value="alpha/beta-Hydrolases"/>
    <property type="match status" value="1"/>
</dbReference>
<dbReference type="EMBL" id="CAJNOI010000011">
    <property type="protein sequence ID" value="CAF0791726.1"/>
    <property type="molecule type" value="Genomic_DNA"/>
</dbReference>
<dbReference type="Gene3D" id="3.40.50.1820">
    <property type="entry name" value="alpha/beta hydrolase"/>
    <property type="match status" value="1"/>
</dbReference>
<name>A0A813RXU5_9BILA</name>
<evidence type="ECO:0000313" key="6">
    <source>
        <dbReference type="Proteomes" id="UP000663877"/>
    </source>
</evidence>
<evidence type="ECO:0000256" key="2">
    <source>
        <dbReference type="ARBA" id="ARBA00022801"/>
    </source>
</evidence>
<evidence type="ECO:0000313" key="3">
    <source>
        <dbReference type="EMBL" id="CAF0791726.1"/>
    </source>
</evidence>
<keyword evidence="1" id="KW-0732">Signal</keyword>
<comment type="caution">
    <text evidence="3">The sequence shown here is derived from an EMBL/GenBank/DDBJ whole genome shotgun (WGS) entry which is preliminary data.</text>
</comment>
<gene>
    <name evidence="3" type="ORF">BJG266_LOCUS4712</name>
    <name evidence="4" type="ORF">QVE165_LOCUS26085</name>
</gene>
<evidence type="ECO:0000256" key="1">
    <source>
        <dbReference type="ARBA" id="ARBA00022729"/>
    </source>
</evidence>
<dbReference type="AlphaFoldDB" id="A0A813RXU5"/>
<sequence length="300" mass="35318">MDWLDYFTPINFTQTTLSIDNNYHENYRLLRDDENDEQLNKAKWTHNISQQIKKEYSSEFGHTFQVDTDKQRFFVVHEPFINEVKLKSMPLLIFYHGLNSAAWYCALVKTNWIQLSVKYNFLVVFGQGQGTFYEDGPVRDQYGSLGFGDLYWEIEEPKDDFNYLDFLLNYMKNKYNDQLDLNRIYFMGYSNGALFSSNVAVHYGGSTFAALCNHCGGFGGRYNEEKMLQPRDIITPLPIYILTGDNDAYKESCLKAKNLFELAHCSVSIDIMENRGHSYYKDKEEFIWTQFFLKHKHLTE</sequence>
<dbReference type="OrthoDB" id="9971649at2759"/>
<keyword evidence="2" id="KW-0378">Hydrolase</keyword>
<dbReference type="GO" id="GO:0016787">
    <property type="term" value="F:hydrolase activity"/>
    <property type="evidence" value="ECO:0007669"/>
    <property type="project" value="UniProtKB-KW"/>
</dbReference>
<dbReference type="PANTHER" id="PTHR43037:SF5">
    <property type="entry name" value="FERULOYL ESTERASE"/>
    <property type="match status" value="1"/>
</dbReference>
<dbReference type="InterPro" id="IPR029058">
    <property type="entry name" value="AB_hydrolase_fold"/>
</dbReference>
<accession>A0A813RXU5</accession>